<evidence type="ECO:0000313" key="1">
    <source>
        <dbReference type="EnsemblMetazoa" id="MESCA010163-PA"/>
    </source>
</evidence>
<dbReference type="Proteomes" id="UP000015102">
    <property type="component" value="Unassembled WGS sequence"/>
</dbReference>
<name>T1H1U3_MEGSC</name>
<dbReference type="EMBL" id="CAQQ02191296">
    <property type="status" value="NOT_ANNOTATED_CDS"/>
    <property type="molecule type" value="Genomic_DNA"/>
</dbReference>
<accession>T1H1U3</accession>
<dbReference type="EMBL" id="CAQQ02191295">
    <property type="status" value="NOT_ANNOTATED_CDS"/>
    <property type="molecule type" value="Genomic_DNA"/>
</dbReference>
<dbReference type="STRING" id="36166.T1H1U3"/>
<organism evidence="1 2">
    <name type="scientific">Megaselia scalaris</name>
    <name type="common">Humpbacked fly</name>
    <name type="synonym">Phora scalaris</name>
    <dbReference type="NCBI Taxonomy" id="36166"/>
    <lineage>
        <taxon>Eukaryota</taxon>
        <taxon>Metazoa</taxon>
        <taxon>Ecdysozoa</taxon>
        <taxon>Arthropoda</taxon>
        <taxon>Hexapoda</taxon>
        <taxon>Insecta</taxon>
        <taxon>Pterygota</taxon>
        <taxon>Neoptera</taxon>
        <taxon>Endopterygota</taxon>
        <taxon>Diptera</taxon>
        <taxon>Brachycera</taxon>
        <taxon>Muscomorpha</taxon>
        <taxon>Platypezoidea</taxon>
        <taxon>Phoridae</taxon>
        <taxon>Megaseliini</taxon>
        <taxon>Megaselia</taxon>
    </lineage>
</organism>
<proteinExistence type="predicted"/>
<keyword evidence="2" id="KW-1185">Reference proteome</keyword>
<evidence type="ECO:0000313" key="2">
    <source>
        <dbReference type="Proteomes" id="UP000015102"/>
    </source>
</evidence>
<dbReference type="EnsemblMetazoa" id="MESCA010163-RA">
    <property type="protein sequence ID" value="MESCA010163-PA"/>
    <property type="gene ID" value="MESCA010163"/>
</dbReference>
<reference evidence="2" key="1">
    <citation type="submission" date="2013-02" db="EMBL/GenBank/DDBJ databases">
        <authorList>
            <person name="Hughes D."/>
        </authorList>
    </citation>
    <scope>NUCLEOTIDE SEQUENCE</scope>
    <source>
        <strain>Durham</strain>
        <strain evidence="2">NC isolate 2 -- Noor lab</strain>
    </source>
</reference>
<dbReference type="HOGENOM" id="CLU_2443374_0_0_1"/>
<protein>
    <submittedName>
        <fullName evidence="1">Uncharacterized protein</fullName>
    </submittedName>
</protein>
<reference evidence="1" key="2">
    <citation type="submission" date="2015-06" db="UniProtKB">
        <authorList>
            <consortium name="EnsemblMetazoa"/>
        </authorList>
    </citation>
    <scope>IDENTIFICATION</scope>
</reference>
<sequence length="90" mass="10504">MNNWFSPNAEFLKCCVRDFKTHFYECDFRIGPNGGDNHMLKEFLEGSYMCHQGRCYQRPLEKALKKTCVAEVHEIFKDHGDPVIKAFDLG</sequence>
<dbReference type="EMBL" id="CAQQ02191297">
    <property type="status" value="NOT_ANNOTATED_CDS"/>
    <property type="molecule type" value="Genomic_DNA"/>
</dbReference>
<dbReference type="AlphaFoldDB" id="T1H1U3"/>